<name>A0A382K9Q4_9ZZZZ</name>
<feature type="non-terminal residue" evidence="7">
    <location>
        <position position="1"/>
    </location>
</feature>
<dbReference type="AlphaFoldDB" id="A0A382K9Q4"/>
<evidence type="ECO:0000256" key="1">
    <source>
        <dbReference type="ARBA" id="ARBA00007957"/>
    </source>
</evidence>
<dbReference type="GO" id="GO:0000976">
    <property type="term" value="F:transcription cis-regulatory region binding"/>
    <property type="evidence" value="ECO:0007669"/>
    <property type="project" value="TreeGrafter"/>
</dbReference>
<reference evidence="7" key="1">
    <citation type="submission" date="2018-05" db="EMBL/GenBank/DDBJ databases">
        <authorList>
            <person name="Lanie J.A."/>
            <person name="Ng W.-L."/>
            <person name="Kazmierczak K.M."/>
            <person name="Andrzejewski T.M."/>
            <person name="Davidsen T.M."/>
            <person name="Wayne K.J."/>
            <person name="Tettelin H."/>
            <person name="Glass J.I."/>
            <person name="Rusch D."/>
            <person name="Podicherti R."/>
            <person name="Tsui H.-C.T."/>
            <person name="Winkler M.E."/>
        </authorList>
    </citation>
    <scope>NUCLEOTIDE SEQUENCE</scope>
</reference>
<keyword evidence="3" id="KW-0862">Zinc</keyword>
<dbReference type="PANTHER" id="PTHR33202:SF22">
    <property type="entry name" value="HYDROGEN PEROXIDE SENSITIVE REPRESSOR"/>
    <property type="match status" value="1"/>
</dbReference>
<dbReference type="InterPro" id="IPR002481">
    <property type="entry name" value="FUR"/>
</dbReference>
<gene>
    <name evidence="7" type="ORF">METZ01_LOCUS273922</name>
</gene>
<dbReference type="EMBL" id="UINC01079251">
    <property type="protein sequence ID" value="SVC21068.1"/>
    <property type="molecule type" value="Genomic_DNA"/>
</dbReference>
<dbReference type="InterPro" id="IPR043135">
    <property type="entry name" value="Fur_C"/>
</dbReference>
<evidence type="ECO:0008006" key="8">
    <source>
        <dbReference type="Google" id="ProtNLM"/>
    </source>
</evidence>
<evidence type="ECO:0000256" key="3">
    <source>
        <dbReference type="ARBA" id="ARBA00022833"/>
    </source>
</evidence>
<accession>A0A382K9Q4</accession>
<proteinExistence type="inferred from homology"/>
<sequence>VKRSTRQGDAILKFVRSAGRPLTPAEIHAGARKPLPTLGLATTYRHIRNLAEQGLVVRVDYPGQPTRYEWVDGRDKTHFTCRGCEKLFALDLPQVDNLPDLDLPPGYVAQGGEVILYGLCPECSATQKE</sequence>
<comment type="similarity">
    <text evidence="1">Belongs to the Fur family.</text>
</comment>
<dbReference type="SUPFAM" id="SSF46785">
    <property type="entry name" value="Winged helix' DNA-binding domain"/>
    <property type="match status" value="1"/>
</dbReference>
<dbReference type="Gene3D" id="1.10.10.10">
    <property type="entry name" value="Winged helix-like DNA-binding domain superfamily/Winged helix DNA-binding domain"/>
    <property type="match status" value="1"/>
</dbReference>
<evidence type="ECO:0000256" key="5">
    <source>
        <dbReference type="ARBA" id="ARBA00023125"/>
    </source>
</evidence>
<dbReference type="Pfam" id="PF01475">
    <property type="entry name" value="FUR"/>
    <property type="match status" value="1"/>
</dbReference>
<evidence type="ECO:0000256" key="2">
    <source>
        <dbReference type="ARBA" id="ARBA00022491"/>
    </source>
</evidence>
<evidence type="ECO:0000256" key="6">
    <source>
        <dbReference type="ARBA" id="ARBA00023163"/>
    </source>
</evidence>
<keyword evidence="5" id="KW-0238">DNA-binding</keyword>
<dbReference type="PANTHER" id="PTHR33202">
    <property type="entry name" value="ZINC UPTAKE REGULATION PROTEIN"/>
    <property type="match status" value="1"/>
</dbReference>
<evidence type="ECO:0000256" key="4">
    <source>
        <dbReference type="ARBA" id="ARBA00023015"/>
    </source>
</evidence>
<dbReference type="CDD" id="cd07153">
    <property type="entry name" value="Fur_like"/>
    <property type="match status" value="1"/>
</dbReference>
<protein>
    <recommendedName>
        <fullName evidence="8">Transcriptional repressor</fullName>
    </recommendedName>
</protein>
<keyword evidence="2" id="KW-0678">Repressor</keyword>
<dbReference type="GO" id="GO:0003700">
    <property type="term" value="F:DNA-binding transcription factor activity"/>
    <property type="evidence" value="ECO:0007669"/>
    <property type="project" value="InterPro"/>
</dbReference>
<dbReference type="GO" id="GO:1900376">
    <property type="term" value="P:regulation of secondary metabolite biosynthetic process"/>
    <property type="evidence" value="ECO:0007669"/>
    <property type="project" value="TreeGrafter"/>
</dbReference>
<dbReference type="Gene3D" id="3.30.1490.190">
    <property type="match status" value="1"/>
</dbReference>
<dbReference type="GO" id="GO:0008270">
    <property type="term" value="F:zinc ion binding"/>
    <property type="evidence" value="ECO:0007669"/>
    <property type="project" value="TreeGrafter"/>
</dbReference>
<keyword evidence="6" id="KW-0804">Transcription</keyword>
<organism evidence="7">
    <name type="scientific">marine metagenome</name>
    <dbReference type="NCBI Taxonomy" id="408172"/>
    <lineage>
        <taxon>unclassified sequences</taxon>
        <taxon>metagenomes</taxon>
        <taxon>ecological metagenomes</taxon>
    </lineage>
</organism>
<evidence type="ECO:0000313" key="7">
    <source>
        <dbReference type="EMBL" id="SVC21068.1"/>
    </source>
</evidence>
<keyword evidence="4" id="KW-0805">Transcription regulation</keyword>
<dbReference type="InterPro" id="IPR036388">
    <property type="entry name" value="WH-like_DNA-bd_sf"/>
</dbReference>
<dbReference type="InterPro" id="IPR036390">
    <property type="entry name" value="WH_DNA-bd_sf"/>
</dbReference>
<dbReference type="GO" id="GO:0045892">
    <property type="term" value="P:negative regulation of DNA-templated transcription"/>
    <property type="evidence" value="ECO:0007669"/>
    <property type="project" value="TreeGrafter"/>
</dbReference>